<organism evidence="2 3">
    <name type="scientific">Ameiurus melas</name>
    <name type="common">Black bullhead</name>
    <name type="synonym">Silurus melas</name>
    <dbReference type="NCBI Taxonomy" id="219545"/>
    <lineage>
        <taxon>Eukaryota</taxon>
        <taxon>Metazoa</taxon>
        <taxon>Chordata</taxon>
        <taxon>Craniata</taxon>
        <taxon>Vertebrata</taxon>
        <taxon>Euteleostomi</taxon>
        <taxon>Actinopterygii</taxon>
        <taxon>Neopterygii</taxon>
        <taxon>Teleostei</taxon>
        <taxon>Ostariophysi</taxon>
        <taxon>Siluriformes</taxon>
        <taxon>Ictaluridae</taxon>
        <taxon>Ameiurus</taxon>
    </lineage>
</organism>
<gene>
    <name evidence="2" type="ORF">AMELA_G00257340</name>
</gene>
<proteinExistence type="predicted"/>
<dbReference type="AlphaFoldDB" id="A0A7J5ZRU5"/>
<evidence type="ECO:0000313" key="2">
    <source>
        <dbReference type="EMBL" id="KAF4073295.1"/>
    </source>
</evidence>
<dbReference type="Proteomes" id="UP000593565">
    <property type="component" value="Unassembled WGS sequence"/>
</dbReference>
<comment type="caution">
    <text evidence="2">The sequence shown here is derived from an EMBL/GenBank/DDBJ whole genome shotgun (WGS) entry which is preliminary data.</text>
</comment>
<feature type="compositionally biased region" description="Basic and acidic residues" evidence="1">
    <location>
        <begin position="341"/>
        <end position="358"/>
    </location>
</feature>
<name>A0A7J5ZRU5_AMEME</name>
<sequence length="428" mass="48687">MGKVLRRVLGPCYHFSYSATGLQHHVPRLDFTVASEDNAKHNRGLPHQALHAFIRIRIREEEGHQRQVAPGLLWRSIRCFWLDFPCQSADNRRSWRLKCHPAVPHMDNRRYLPQSGGDESKLSTSGIQPELNCEVRQVRREPGDSVITTRVRMEEHSDVPCKVPRFQYVDFPSLHQCIKQLSVPPLEGWIASCPLGKVPSQRPSSPKEKVPKFKYVDYPSLYHCIQQLSVPPLEIWSSKLTKPSTGGLQTDTVGLQCPSQVPGDRRKNEDMQEIRAEQQSKKKRGSGSTVHVPIPGPAVLQHMKGSQPCSVSEKEENSQGDSNMHQKRSGFGSDCVSRSESGSRPELDRAAEDNEKSLRPSVISLVRSERQRHRVEPEERERWKSPAPITQVEQPIDLELVCPLDQQIVLGPVQHQTHQWRHKDKGPH</sequence>
<feature type="compositionally biased region" description="Basic and acidic residues" evidence="1">
    <location>
        <begin position="263"/>
        <end position="280"/>
    </location>
</feature>
<accession>A0A7J5ZRU5</accession>
<feature type="region of interest" description="Disordered" evidence="1">
    <location>
        <begin position="242"/>
        <end position="388"/>
    </location>
</feature>
<feature type="compositionally biased region" description="Basic and acidic residues" evidence="1">
    <location>
        <begin position="374"/>
        <end position="384"/>
    </location>
</feature>
<keyword evidence="3" id="KW-1185">Reference proteome</keyword>
<evidence type="ECO:0000313" key="3">
    <source>
        <dbReference type="Proteomes" id="UP000593565"/>
    </source>
</evidence>
<feature type="compositionally biased region" description="Polar residues" evidence="1">
    <location>
        <begin position="242"/>
        <end position="259"/>
    </location>
</feature>
<evidence type="ECO:0000256" key="1">
    <source>
        <dbReference type="SAM" id="MobiDB-lite"/>
    </source>
</evidence>
<protein>
    <submittedName>
        <fullName evidence="2">Uncharacterized protein</fullName>
    </submittedName>
</protein>
<reference evidence="2 3" key="1">
    <citation type="submission" date="2020-02" db="EMBL/GenBank/DDBJ databases">
        <title>A chromosome-scale genome assembly of the black bullhead catfish (Ameiurus melas).</title>
        <authorList>
            <person name="Wen M."/>
            <person name="Zham M."/>
            <person name="Cabau C."/>
            <person name="Klopp C."/>
            <person name="Donnadieu C."/>
            <person name="Roques C."/>
            <person name="Bouchez O."/>
            <person name="Lampietro C."/>
            <person name="Jouanno E."/>
            <person name="Herpin A."/>
            <person name="Louis A."/>
            <person name="Berthelot C."/>
            <person name="Parey E."/>
            <person name="Roest-Crollius H."/>
            <person name="Braasch I."/>
            <person name="Postlethwait J."/>
            <person name="Robinson-Rechavi M."/>
            <person name="Echchiki A."/>
            <person name="Begum T."/>
            <person name="Montfort J."/>
            <person name="Schartl M."/>
            <person name="Bobe J."/>
            <person name="Guiguen Y."/>
        </authorList>
    </citation>
    <scope>NUCLEOTIDE SEQUENCE [LARGE SCALE GENOMIC DNA]</scope>
    <source>
        <strain evidence="2">M_S1</strain>
        <tissue evidence="2">Blood</tissue>
    </source>
</reference>
<dbReference type="EMBL" id="JAAGNN010000024">
    <property type="protein sequence ID" value="KAF4073295.1"/>
    <property type="molecule type" value="Genomic_DNA"/>
</dbReference>